<protein>
    <submittedName>
        <fullName evidence="2">Uncharacterized protein</fullName>
    </submittedName>
</protein>
<proteinExistence type="predicted"/>
<evidence type="ECO:0000256" key="1">
    <source>
        <dbReference type="SAM" id="MobiDB-lite"/>
    </source>
</evidence>
<dbReference type="RefSeq" id="XP_060300225.1">
    <property type="nucleotide sequence ID" value="XM_060443542.1"/>
</dbReference>
<evidence type="ECO:0000313" key="2">
    <source>
        <dbReference type="EMBL" id="KAK0727370.1"/>
    </source>
</evidence>
<accession>A0AA40E514</accession>
<dbReference type="EMBL" id="JAUIRO010000002">
    <property type="protein sequence ID" value="KAK0727370.1"/>
    <property type="molecule type" value="Genomic_DNA"/>
</dbReference>
<sequence>MDDNRGQRRQGGEPPIHGSSNPRYHQSMHEASQQQQQRRSFPSTGERFRPAPLNTSPSGAARGLGSSAGYSGYYQEPTATSFSTTAISQGGMGYHNSAADYGQPDSRQTQTFANTYNPTAMMYNVPQAAGPQNTTVYHASQQFPSRQPATLQMMSTDVAAPYFSSEPTNTGAASAMQAQTASSSTPQVYQQSSLQNYSTSGIGSIGGMAAQSTAASDVRMEEEYPPSGGLDEAYASYQSALKEIFQNIRSGLLAAASDSLLNVSDWLLSHVAELGLTSDDQNLHSGRIKLWNDFNHAWLAIFQRQKEMMESGHQLQRSQSVIAQEEMVKMGKELVRLCDGIERHGLVDYQYGVWEEQIIAILEECLDLGNSSSAGGSDAAASASQRH</sequence>
<dbReference type="GeneID" id="85326812"/>
<name>A0AA40E514_9PEZI</name>
<comment type="caution">
    <text evidence="2">The sequence shown here is derived from an EMBL/GenBank/DDBJ whole genome shotgun (WGS) entry which is preliminary data.</text>
</comment>
<evidence type="ECO:0000313" key="3">
    <source>
        <dbReference type="Proteomes" id="UP001172101"/>
    </source>
</evidence>
<gene>
    <name evidence="2" type="ORF">B0T26DRAFT_738096</name>
</gene>
<dbReference type="Proteomes" id="UP001172101">
    <property type="component" value="Unassembled WGS sequence"/>
</dbReference>
<feature type="region of interest" description="Disordered" evidence="1">
    <location>
        <begin position="1"/>
        <end position="63"/>
    </location>
</feature>
<organism evidence="2 3">
    <name type="scientific">Lasiosphaeria miniovina</name>
    <dbReference type="NCBI Taxonomy" id="1954250"/>
    <lineage>
        <taxon>Eukaryota</taxon>
        <taxon>Fungi</taxon>
        <taxon>Dikarya</taxon>
        <taxon>Ascomycota</taxon>
        <taxon>Pezizomycotina</taxon>
        <taxon>Sordariomycetes</taxon>
        <taxon>Sordariomycetidae</taxon>
        <taxon>Sordariales</taxon>
        <taxon>Lasiosphaeriaceae</taxon>
        <taxon>Lasiosphaeria</taxon>
    </lineage>
</organism>
<dbReference type="AlphaFoldDB" id="A0AA40E514"/>
<reference evidence="2" key="1">
    <citation type="submission" date="2023-06" db="EMBL/GenBank/DDBJ databases">
        <title>Genome-scale phylogeny and comparative genomics of the fungal order Sordariales.</title>
        <authorList>
            <consortium name="Lawrence Berkeley National Laboratory"/>
            <person name="Hensen N."/>
            <person name="Bonometti L."/>
            <person name="Westerberg I."/>
            <person name="Brannstrom I.O."/>
            <person name="Guillou S."/>
            <person name="Cros-Aarteil S."/>
            <person name="Calhoun S."/>
            <person name="Haridas S."/>
            <person name="Kuo A."/>
            <person name="Mondo S."/>
            <person name="Pangilinan J."/>
            <person name="Riley R."/>
            <person name="LaButti K."/>
            <person name="Andreopoulos B."/>
            <person name="Lipzen A."/>
            <person name="Chen C."/>
            <person name="Yanf M."/>
            <person name="Daum C."/>
            <person name="Ng V."/>
            <person name="Clum A."/>
            <person name="Steindorff A."/>
            <person name="Ohm R."/>
            <person name="Martin F."/>
            <person name="Silar P."/>
            <person name="Natvig D."/>
            <person name="Lalanne C."/>
            <person name="Gautier V."/>
            <person name="Ament-velasquez S.L."/>
            <person name="Kruys A."/>
            <person name="Hutchinson M.I."/>
            <person name="Powell A.J."/>
            <person name="Barry K."/>
            <person name="Miller A.N."/>
            <person name="Grigoriev I.V."/>
            <person name="Debuchy R."/>
            <person name="Gladieux P."/>
            <person name="Thoren M.H."/>
            <person name="Johannesson H."/>
        </authorList>
    </citation>
    <scope>NUCLEOTIDE SEQUENCE</scope>
    <source>
        <strain evidence="2">SMH2392-1A</strain>
    </source>
</reference>
<keyword evidence="3" id="KW-1185">Reference proteome</keyword>